<gene>
    <name evidence="13" type="ORF">NMOB1V02_LOCUS11997</name>
</gene>
<reference evidence="13" key="1">
    <citation type="submission" date="2020-11" db="EMBL/GenBank/DDBJ databases">
        <authorList>
            <person name="Tran Van P."/>
        </authorList>
    </citation>
    <scope>NUCLEOTIDE SEQUENCE</scope>
</reference>
<dbReference type="EMBL" id="CAJPEX010008009">
    <property type="protein sequence ID" value="CAG0924542.1"/>
    <property type="molecule type" value="Genomic_DNA"/>
</dbReference>
<organism evidence="13">
    <name type="scientific">Notodromas monacha</name>
    <dbReference type="NCBI Taxonomy" id="399045"/>
    <lineage>
        <taxon>Eukaryota</taxon>
        <taxon>Metazoa</taxon>
        <taxon>Ecdysozoa</taxon>
        <taxon>Arthropoda</taxon>
        <taxon>Crustacea</taxon>
        <taxon>Oligostraca</taxon>
        <taxon>Ostracoda</taxon>
        <taxon>Podocopa</taxon>
        <taxon>Podocopida</taxon>
        <taxon>Cypridocopina</taxon>
        <taxon>Cypridoidea</taxon>
        <taxon>Cyprididae</taxon>
        <taxon>Notodromas</taxon>
    </lineage>
</organism>
<comment type="cofactor">
    <cofactor evidence="11">
        <name>Fe(2+)</name>
        <dbReference type="ChEBI" id="CHEBI:29033"/>
    </cofactor>
</comment>
<dbReference type="Proteomes" id="UP000678499">
    <property type="component" value="Unassembled WGS sequence"/>
</dbReference>
<evidence type="ECO:0000256" key="12">
    <source>
        <dbReference type="SAM" id="Phobius"/>
    </source>
</evidence>
<protein>
    <submittedName>
        <fullName evidence="13">Uncharacterized protein</fullName>
    </submittedName>
</protein>
<dbReference type="AlphaFoldDB" id="A0A7R9BZ94"/>
<evidence type="ECO:0000256" key="2">
    <source>
        <dbReference type="ARBA" id="ARBA00009295"/>
    </source>
</evidence>
<evidence type="ECO:0000256" key="6">
    <source>
        <dbReference type="ARBA" id="ARBA00022989"/>
    </source>
</evidence>
<comment type="subcellular location">
    <subcellularLocation>
        <location evidence="1">Membrane</location>
        <topology evidence="1">Multi-pass membrane protein</topology>
    </subcellularLocation>
</comment>
<evidence type="ECO:0000256" key="8">
    <source>
        <dbReference type="ARBA" id="ARBA00023098"/>
    </source>
</evidence>
<comment type="similarity">
    <text evidence="2 11">Belongs to the fatty acid desaturase type 1 family.</text>
</comment>
<keyword evidence="7 11" id="KW-0560">Oxidoreductase</keyword>
<evidence type="ECO:0000256" key="7">
    <source>
        <dbReference type="ARBA" id="ARBA00023002"/>
    </source>
</evidence>
<feature type="transmembrane region" description="Helical" evidence="12">
    <location>
        <begin position="108"/>
        <end position="127"/>
    </location>
</feature>
<dbReference type="InterPro" id="IPR015876">
    <property type="entry name" value="Acyl-CoA_DS"/>
</dbReference>
<dbReference type="GO" id="GO:0006636">
    <property type="term" value="P:unsaturated fatty acid biosynthetic process"/>
    <property type="evidence" value="ECO:0007669"/>
    <property type="project" value="TreeGrafter"/>
</dbReference>
<accession>A0A7R9BZ94</accession>
<evidence type="ECO:0000256" key="10">
    <source>
        <dbReference type="ARBA" id="ARBA00023160"/>
    </source>
</evidence>
<comment type="domain">
    <text evidence="11">The histidine box domains are involved in binding the catalytic metal ions.</text>
</comment>
<dbReference type="PANTHER" id="PTHR11351">
    <property type="entry name" value="ACYL-COA DESATURASE"/>
    <property type="match status" value="1"/>
</dbReference>
<dbReference type="GO" id="GO:0005506">
    <property type="term" value="F:iron ion binding"/>
    <property type="evidence" value="ECO:0007669"/>
    <property type="project" value="TreeGrafter"/>
</dbReference>
<keyword evidence="5" id="KW-0276">Fatty acid metabolism</keyword>
<proteinExistence type="inferred from homology"/>
<evidence type="ECO:0000313" key="14">
    <source>
        <dbReference type="Proteomes" id="UP000678499"/>
    </source>
</evidence>
<dbReference type="CDD" id="cd03505">
    <property type="entry name" value="Delta9-FADS-like"/>
    <property type="match status" value="1"/>
</dbReference>
<keyword evidence="10 11" id="KW-0275">Fatty acid biosynthesis</keyword>
<keyword evidence="6 12" id="KW-1133">Transmembrane helix</keyword>
<evidence type="ECO:0000256" key="5">
    <source>
        <dbReference type="ARBA" id="ARBA00022832"/>
    </source>
</evidence>
<keyword evidence="9 12" id="KW-0472">Membrane</keyword>
<dbReference type="EMBL" id="OA890046">
    <property type="protein sequence ID" value="CAD7284390.1"/>
    <property type="molecule type" value="Genomic_DNA"/>
</dbReference>
<evidence type="ECO:0000256" key="1">
    <source>
        <dbReference type="ARBA" id="ARBA00004141"/>
    </source>
</evidence>
<dbReference type="OrthoDB" id="9988030at2759"/>
<name>A0A7R9BZ94_9CRUS</name>
<dbReference type="PRINTS" id="PR00075">
    <property type="entry name" value="FACDDSATRASE"/>
</dbReference>
<evidence type="ECO:0000256" key="3">
    <source>
        <dbReference type="ARBA" id="ARBA00022516"/>
    </source>
</evidence>
<evidence type="ECO:0000256" key="9">
    <source>
        <dbReference type="ARBA" id="ARBA00023136"/>
    </source>
</evidence>
<evidence type="ECO:0000256" key="11">
    <source>
        <dbReference type="RuleBase" id="RU000581"/>
    </source>
</evidence>
<evidence type="ECO:0000256" key="4">
    <source>
        <dbReference type="ARBA" id="ARBA00022692"/>
    </source>
</evidence>
<dbReference type="GO" id="GO:0004768">
    <property type="term" value="F:stearoyl-CoA 9-desaturase activity"/>
    <property type="evidence" value="ECO:0007669"/>
    <property type="project" value="TreeGrafter"/>
</dbReference>
<keyword evidence="3 11" id="KW-0444">Lipid biosynthesis</keyword>
<keyword evidence="8" id="KW-0443">Lipid metabolism</keyword>
<feature type="transmembrane region" description="Helical" evidence="12">
    <location>
        <begin position="48"/>
        <end position="69"/>
    </location>
</feature>
<sequence length="189" mass="21888">MAPNNTQRKEALDVEELDILPDEVDPGKASTAEEKVDDFKPELVWLNVYWYTSLHLMALYGIYLGTFYAKWPTIALAVLWHVFGALGVTAGVHRLWSHRSYKARLPLRTFLAMAFTIAFQNSIYIWVRDHRVHHKFSETNADPHNVKRGFFFAHVGWLLHKKHPDVLNKGKTVSMDDVLADPVVYYQHK</sequence>
<keyword evidence="4 11" id="KW-0812">Transmembrane</keyword>
<dbReference type="PANTHER" id="PTHR11351:SF31">
    <property type="entry name" value="DESATURASE 1, ISOFORM A-RELATED"/>
    <property type="match status" value="1"/>
</dbReference>
<dbReference type="GO" id="GO:0005789">
    <property type="term" value="C:endoplasmic reticulum membrane"/>
    <property type="evidence" value="ECO:0007669"/>
    <property type="project" value="TreeGrafter"/>
</dbReference>
<feature type="transmembrane region" description="Helical" evidence="12">
    <location>
        <begin position="76"/>
        <end position="96"/>
    </location>
</feature>
<keyword evidence="14" id="KW-1185">Reference proteome</keyword>
<evidence type="ECO:0000313" key="13">
    <source>
        <dbReference type="EMBL" id="CAD7284390.1"/>
    </source>
</evidence>